<feature type="domain" description="RanBP2-type" evidence="22">
    <location>
        <begin position="591"/>
        <end position="620"/>
    </location>
</feature>
<sequence>MERDYNNSVRCDSPSLKDSENDQSLVGKVKSIITPISKWFRKQDDDSQITRKREEDDLEDDMLQMQPPSKRVKLPNDLLGNNCNNTTSNKLPSNDISSIRNFTNFPEPVAGPSGIKCRKTLNTHTSYTTETLNGHKDSDSEDSTSGYSSVARIGSREQVCQSLESSKQPSPTQHTTSNNRTLFPPSNTAVNRSLFTDRTMSPHMNTSLSSRRPSFNASTFGSPNFVDKTLSTKKIINSPFYSGRTVYGGASAYGRKLGRTELDLKTNLKNSIHIKPVNQQRDESNNLVLGKTARRILETLEQYSSPISDAKKIPMASKKAKEGLISKYVGANPYLVRETKGALHKELQVPSVTDLLKMKQKTRLQDSTEAVRQIAKSSKSDLNSESYKLAANEEEKEKHTGKMRTKISSVRPKASSHDDMPVSEVSLKPVSLPITTLPKFDIVVPPPKPVVASKPPDKPAPGVVTTPPAAPTVVPKPQQTEHKQNKSTDRSAVEYKFSDPLVIAENLKSIIAMNNFKFSKPLSKQIQDEVAASKVSVNFKMPENKLPLLVPNKTKNNGDALVKTTPVLKSGSVMDILGKKSESIAEKFKPAKDSWECNTCLIRNAADKTKCAACETPRTKKPVENKPEFGSQFKMTQDKWECTACLVRNSNIDTKCVSCTTPKPTGSASTSIPAASSFGDKFKPKEAGTWGCMVCMIQNKLELGKCSACSAPNSKHAISAQSFGDKFKPATNTWECSSCMVRNKEESNKCIACESPRNAISAQGFGDKFKPATNTWECSSCMVRNKEESNKCIACESPRNGTVRTAEGSWFKTPKEDEWECSVCMVKNKKALSKCQCCETVQPGSLKTSEDKPIAKFNFGIDKATAASFSFGVPPGAQQELPKLAVPPASVFGEAAKSTASSGAVPTFSFGVPNSTERKRRLSRRRRKRLP</sequence>
<proteinExistence type="inferred from homology"/>
<evidence type="ECO:0000256" key="15">
    <source>
        <dbReference type="ARBA" id="ARBA00023242"/>
    </source>
</evidence>
<dbReference type="InterPro" id="IPR036443">
    <property type="entry name" value="Znf_RanBP2_sf"/>
</dbReference>
<feature type="domain" description="RanBP2-type" evidence="22">
    <location>
        <begin position="772"/>
        <end position="801"/>
    </location>
</feature>
<feature type="domain" description="RanBP2-type" evidence="22">
    <location>
        <begin position="686"/>
        <end position="715"/>
    </location>
</feature>
<evidence type="ECO:0000313" key="23">
    <source>
        <dbReference type="EMBL" id="VEN47244.1"/>
    </source>
</evidence>
<comment type="similarity">
    <text evidence="16">Belongs to the NUP153 family.</text>
</comment>
<feature type="compositionally biased region" description="Low complexity" evidence="21">
    <location>
        <begin position="451"/>
        <end position="477"/>
    </location>
</feature>
<evidence type="ECO:0000256" key="2">
    <source>
        <dbReference type="ARBA" id="ARBA00004126"/>
    </source>
</evidence>
<comment type="subcellular location">
    <subcellularLocation>
        <location evidence="2">Nucleus membrane</location>
    </subcellularLocation>
    <subcellularLocation>
        <location evidence="3">Nucleus</location>
        <location evidence="3">Nuclear pore complex</location>
    </subcellularLocation>
</comment>
<dbReference type="Pfam" id="PF08604">
    <property type="entry name" value="Nup153"/>
    <property type="match status" value="1"/>
</dbReference>
<keyword evidence="6" id="KW-0677">Repeat</keyword>
<dbReference type="GO" id="GO:0006606">
    <property type="term" value="P:protein import into nucleus"/>
    <property type="evidence" value="ECO:0007669"/>
    <property type="project" value="TreeGrafter"/>
</dbReference>
<evidence type="ECO:0000256" key="10">
    <source>
        <dbReference type="ARBA" id="ARBA00022927"/>
    </source>
</evidence>
<evidence type="ECO:0000256" key="11">
    <source>
        <dbReference type="ARBA" id="ARBA00023010"/>
    </source>
</evidence>
<feature type="compositionally biased region" description="Basic and acidic residues" evidence="21">
    <location>
        <begin position="479"/>
        <end position="490"/>
    </location>
</feature>
<evidence type="ECO:0000256" key="4">
    <source>
        <dbReference type="ARBA" id="ARBA00022448"/>
    </source>
</evidence>
<evidence type="ECO:0000256" key="19">
    <source>
        <dbReference type="ARBA" id="ARBA00079437"/>
    </source>
</evidence>
<dbReference type="GO" id="GO:0031965">
    <property type="term" value="C:nuclear membrane"/>
    <property type="evidence" value="ECO:0007669"/>
    <property type="project" value="UniProtKB-SubCell"/>
</dbReference>
<dbReference type="InterPro" id="IPR013913">
    <property type="entry name" value="Nup153_N"/>
</dbReference>
<evidence type="ECO:0000256" key="21">
    <source>
        <dbReference type="SAM" id="MobiDB-lite"/>
    </source>
</evidence>
<gene>
    <name evidence="23" type="ORF">CALMAC_LOCUS9074</name>
</gene>
<evidence type="ECO:0000256" key="20">
    <source>
        <dbReference type="PROSITE-ProRule" id="PRU00322"/>
    </source>
</evidence>
<dbReference type="PANTHER" id="PTHR23193:SF23">
    <property type="entry name" value="NUCLEAR PORE COMPLEX PROTEIN NUP153"/>
    <property type="match status" value="1"/>
</dbReference>
<evidence type="ECO:0000256" key="7">
    <source>
        <dbReference type="ARBA" id="ARBA00022771"/>
    </source>
</evidence>
<evidence type="ECO:0000256" key="3">
    <source>
        <dbReference type="ARBA" id="ARBA00004567"/>
    </source>
</evidence>
<feature type="compositionally biased region" description="Polar residues" evidence="21">
    <location>
        <begin position="158"/>
        <end position="189"/>
    </location>
</feature>
<feature type="compositionally biased region" description="Polar residues" evidence="21">
    <location>
        <begin position="1"/>
        <end position="10"/>
    </location>
</feature>
<keyword evidence="10" id="KW-0653">Protein transport</keyword>
<dbReference type="PANTHER" id="PTHR23193">
    <property type="entry name" value="NUCLEAR PORE COMPLEX PROTEIN NUP"/>
    <property type="match status" value="1"/>
</dbReference>
<dbReference type="InterPro" id="IPR026054">
    <property type="entry name" value="Nucleoporin"/>
</dbReference>
<evidence type="ECO:0000256" key="17">
    <source>
        <dbReference type="ARBA" id="ARBA00068609"/>
    </source>
</evidence>
<dbReference type="PROSITE" id="PS50199">
    <property type="entry name" value="ZF_RANBP2_2"/>
    <property type="match status" value="6"/>
</dbReference>
<dbReference type="GO" id="GO:0005643">
    <property type="term" value="C:nuclear pore"/>
    <property type="evidence" value="ECO:0007669"/>
    <property type="project" value="UniProtKB-SubCell"/>
</dbReference>
<reference evidence="23 24" key="1">
    <citation type="submission" date="2019-01" db="EMBL/GenBank/DDBJ databases">
        <authorList>
            <person name="Sayadi A."/>
        </authorList>
    </citation>
    <scope>NUCLEOTIDE SEQUENCE [LARGE SCALE GENOMIC DNA]</scope>
</reference>
<dbReference type="OrthoDB" id="79830at2759"/>
<feature type="compositionally biased region" description="Polar residues" evidence="21">
    <location>
        <begin position="375"/>
        <end position="386"/>
    </location>
</feature>
<keyword evidence="24" id="KW-1185">Reference proteome</keyword>
<evidence type="ECO:0000256" key="5">
    <source>
        <dbReference type="ARBA" id="ARBA00022723"/>
    </source>
</evidence>
<keyword evidence="4" id="KW-0813">Transport</keyword>
<keyword evidence="15" id="KW-0539">Nucleus</keyword>
<feature type="region of interest" description="Disordered" evidence="21">
    <location>
        <begin position="451"/>
        <end position="490"/>
    </location>
</feature>
<feature type="region of interest" description="Disordered" evidence="21">
    <location>
        <begin position="1"/>
        <end position="23"/>
    </location>
</feature>
<feature type="region of interest" description="Disordered" evidence="21">
    <location>
        <begin position="128"/>
        <end position="189"/>
    </location>
</feature>
<dbReference type="GO" id="GO:0003677">
    <property type="term" value="F:DNA binding"/>
    <property type="evidence" value="ECO:0007669"/>
    <property type="project" value="UniProtKB-KW"/>
</dbReference>
<dbReference type="SUPFAM" id="SSF90209">
    <property type="entry name" value="Ran binding protein zinc finger-like"/>
    <property type="match status" value="6"/>
</dbReference>
<keyword evidence="14" id="KW-0472">Membrane</keyword>
<evidence type="ECO:0000256" key="18">
    <source>
        <dbReference type="ARBA" id="ARBA00078197"/>
    </source>
</evidence>
<dbReference type="Pfam" id="PF00641">
    <property type="entry name" value="Zn_ribbon_RanBP"/>
    <property type="match status" value="6"/>
</dbReference>
<keyword evidence="7 20" id="KW-0863">Zinc-finger</keyword>
<comment type="cofactor">
    <cofactor evidence="1">
        <name>Zn(2+)</name>
        <dbReference type="ChEBI" id="CHEBI:29105"/>
    </cofactor>
</comment>
<dbReference type="Gene3D" id="4.10.1060.10">
    <property type="entry name" value="Zinc finger, RanBP2-type"/>
    <property type="match status" value="6"/>
</dbReference>
<evidence type="ECO:0000256" key="13">
    <source>
        <dbReference type="ARBA" id="ARBA00023132"/>
    </source>
</evidence>
<keyword evidence="5" id="KW-0479">Metal-binding</keyword>
<feature type="domain" description="RanBP2-type" evidence="22">
    <location>
        <begin position="815"/>
        <end position="844"/>
    </location>
</feature>
<evidence type="ECO:0000256" key="1">
    <source>
        <dbReference type="ARBA" id="ARBA00001947"/>
    </source>
</evidence>
<dbReference type="FunFam" id="4.10.1060.10:FF:000001">
    <property type="entry name" value="Nuclear pore complex protein Nup153"/>
    <property type="match status" value="4"/>
</dbReference>
<evidence type="ECO:0000256" key="8">
    <source>
        <dbReference type="ARBA" id="ARBA00022816"/>
    </source>
</evidence>
<keyword evidence="9" id="KW-0862">Zinc</keyword>
<dbReference type="GO" id="GO:0051028">
    <property type="term" value="P:mRNA transport"/>
    <property type="evidence" value="ECO:0007669"/>
    <property type="project" value="UniProtKB-KW"/>
</dbReference>
<keyword evidence="13" id="KW-0906">Nuclear pore complex</keyword>
<evidence type="ECO:0000256" key="14">
    <source>
        <dbReference type="ARBA" id="ARBA00023136"/>
    </source>
</evidence>
<dbReference type="EMBL" id="CAACVG010007827">
    <property type="protein sequence ID" value="VEN47244.1"/>
    <property type="molecule type" value="Genomic_DNA"/>
</dbReference>
<keyword evidence="11" id="KW-0811">Translocation</keyword>
<feature type="compositionally biased region" description="Basic and acidic residues" evidence="21">
    <location>
        <begin position="391"/>
        <end position="400"/>
    </location>
</feature>
<evidence type="ECO:0000313" key="24">
    <source>
        <dbReference type="Proteomes" id="UP000410492"/>
    </source>
</evidence>
<dbReference type="InterPro" id="IPR001876">
    <property type="entry name" value="Znf_RanBP2"/>
</dbReference>
<dbReference type="GO" id="GO:0006405">
    <property type="term" value="P:RNA export from nucleus"/>
    <property type="evidence" value="ECO:0007669"/>
    <property type="project" value="TreeGrafter"/>
</dbReference>
<feature type="domain" description="RanBP2-type" evidence="22">
    <location>
        <begin position="730"/>
        <end position="759"/>
    </location>
</feature>
<dbReference type="GO" id="GO:0017056">
    <property type="term" value="F:structural constituent of nuclear pore"/>
    <property type="evidence" value="ECO:0007669"/>
    <property type="project" value="TreeGrafter"/>
</dbReference>
<evidence type="ECO:0000256" key="9">
    <source>
        <dbReference type="ARBA" id="ARBA00022833"/>
    </source>
</evidence>
<dbReference type="PROSITE" id="PS01358">
    <property type="entry name" value="ZF_RANBP2_1"/>
    <property type="match status" value="6"/>
</dbReference>
<feature type="compositionally biased region" description="Basic residues" evidence="21">
    <location>
        <begin position="918"/>
        <end position="931"/>
    </location>
</feature>
<evidence type="ECO:0000256" key="6">
    <source>
        <dbReference type="ARBA" id="ARBA00022737"/>
    </source>
</evidence>
<protein>
    <recommendedName>
        <fullName evidence="17">Nuclear pore complex protein Nup153</fullName>
    </recommendedName>
    <alternativeName>
        <fullName evidence="19">153 kDa nucleoporin</fullName>
    </alternativeName>
    <alternativeName>
        <fullName evidence="18">Nucleoporin Nup153</fullName>
    </alternativeName>
</protein>
<dbReference type="GO" id="GO:0008139">
    <property type="term" value="F:nuclear localization sequence binding"/>
    <property type="evidence" value="ECO:0007669"/>
    <property type="project" value="TreeGrafter"/>
</dbReference>
<accession>A0A653CIT9</accession>
<dbReference type="SMART" id="SM00547">
    <property type="entry name" value="ZnF_RBZ"/>
    <property type="match status" value="6"/>
</dbReference>
<feature type="region of interest" description="Disordered" evidence="21">
    <location>
        <begin position="895"/>
        <end position="931"/>
    </location>
</feature>
<evidence type="ECO:0000256" key="16">
    <source>
        <dbReference type="ARBA" id="ARBA00060842"/>
    </source>
</evidence>
<evidence type="ECO:0000259" key="22">
    <source>
        <dbReference type="PROSITE" id="PS50199"/>
    </source>
</evidence>
<keyword evidence="8" id="KW-0509">mRNA transport</keyword>
<feature type="domain" description="RanBP2-type" evidence="22">
    <location>
        <begin position="636"/>
        <end position="665"/>
    </location>
</feature>
<dbReference type="AlphaFoldDB" id="A0A653CIT9"/>
<dbReference type="GO" id="GO:0008270">
    <property type="term" value="F:zinc ion binding"/>
    <property type="evidence" value="ECO:0007669"/>
    <property type="project" value="UniProtKB-KW"/>
</dbReference>
<name>A0A653CIT9_CALMS</name>
<dbReference type="Proteomes" id="UP000410492">
    <property type="component" value="Unassembled WGS sequence"/>
</dbReference>
<feature type="region of interest" description="Disordered" evidence="21">
    <location>
        <begin position="375"/>
        <end position="422"/>
    </location>
</feature>
<organism evidence="23 24">
    <name type="scientific">Callosobruchus maculatus</name>
    <name type="common">Southern cowpea weevil</name>
    <name type="synonym">Pulse bruchid</name>
    <dbReference type="NCBI Taxonomy" id="64391"/>
    <lineage>
        <taxon>Eukaryota</taxon>
        <taxon>Metazoa</taxon>
        <taxon>Ecdysozoa</taxon>
        <taxon>Arthropoda</taxon>
        <taxon>Hexapoda</taxon>
        <taxon>Insecta</taxon>
        <taxon>Pterygota</taxon>
        <taxon>Neoptera</taxon>
        <taxon>Endopterygota</taxon>
        <taxon>Coleoptera</taxon>
        <taxon>Polyphaga</taxon>
        <taxon>Cucujiformia</taxon>
        <taxon>Chrysomeloidea</taxon>
        <taxon>Chrysomelidae</taxon>
        <taxon>Bruchinae</taxon>
        <taxon>Bruchini</taxon>
        <taxon>Callosobruchus</taxon>
    </lineage>
</organism>
<evidence type="ECO:0000256" key="12">
    <source>
        <dbReference type="ARBA" id="ARBA00023125"/>
    </source>
</evidence>
<keyword evidence="12" id="KW-0238">DNA-binding</keyword>